<evidence type="ECO:0000256" key="1">
    <source>
        <dbReference type="ARBA" id="ARBA00004953"/>
    </source>
</evidence>
<evidence type="ECO:0000256" key="3">
    <source>
        <dbReference type="ARBA" id="ARBA00022603"/>
    </source>
</evidence>
<dbReference type="RefSeq" id="WP_271314441.1">
    <property type="nucleotide sequence ID" value="NZ_JAAGKO020000056.1"/>
</dbReference>
<keyword evidence="4" id="KW-0808">Transferase</keyword>
<dbReference type="InterPro" id="IPR014776">
    <property type="entry name" value="4pyrrole_Mease_sub2"/>
</dbReference>
<keyword evidence="5" id="KW-0949">S-adenosyl-L-methionine</keyword>
<dbReference type="NCBIfam" id="TIGR02467">
    <property type="entry name" value="CbiE"/>
    <property type="match status" value="1"/>
</dbReference>
<evidence type="ECO:0000259" key="6">
    <source>
        <dbReference type="Pfam" id="PF00590"/>
    </source>
</evidence>
<sequence length="398" mass="40424">MNPTVVGVSGDARLGDAARAAVDTAGLLVGSPANLALAAAPDDVERVELGPLAPALARLADAPQAVVVASGDPGLFGIVRALRAAGHDPHVIPAVSSVAAAFARLALPWDDAVVVSAHGRDPGPAVNACRAFGTVAVLTGPGAGPVELARQLVGWPRQMVVAERLGLPGERVTRLPSRELATRDPADFAALTTVVCLDGRPAGAARRDNQPAAPPADGWALPETAYAHRDSMITKAEVRAWALARLRPRLGRLVLDLGAGSGSVGVECNRLGAAVVCVERDADACATITANAERHGARVRVEHADAAEAVAQLPDADAAFVGGGGPGVVAAVADRAVPTVVAAFAALDHAVTARRLLTERGYHVEGVQLSAARLADLPGGSTRLAATNPVLVLTGEQR</sequence>
<dbReference type="GO" id="GO:0032259">
    <property type="term" value="P:methylation"/>
    <property type="evidence" value="ECO:0007669"/>
    <property type="project" value="UniProtKB-KW"/>
</dbReference>
<keyword evidence="3" id="KW-0489">Methyltransferase</keyword>
<dbReference type="PANTHER" id="PTHR43182">
    <property type="entry name" value="COBALT-PRECORRIN-6B C(15)-METHYLTRANSFERASE (DECARBOXYLATING)"/>
    <property type="match status" value="1"/>
</dbReference>
<dbReference type="Gene3D" id="3.30.950.10">
    <property type="entry name" value="Methyltransferase, Cobalt-precorrin-4 Transmethylase, Domain 2"/>
    <property type="match status" value="1"/>
</dbReference>
<dbReference type="Gene3D" id="3.40.50.150">
    <property type="entry name" value="Vaccinia Virus protein VP39"/>
    <property type="match status" value="1"/>
</dbReference>
<proteinExistence type="predicted"/>
<feature type="domain" description="Tetrapyrrole methylase" evidence="6">
    <location>
        <begin position="55"/>
        <end position="180"/>
    </location>
</feature>
<evidence type="ECO:0000313" key="8">
    <source>
        <dbReference type="EMBL" id="MDI5970827.1"/>
    </source>
</evidence>
<name>A0AA90K9F0_9ACTN</name>
<dbReference type="SUPFAM" id="SSF53790">
    <property type="entry name" value="Tetrapyrrole methylase"/>
    <property type="match status" value="1"/>
</dbReference>
<keyword evidence="2" id="KW-0169">Cobalamin biosynthesis</keyword>
<dbReference type="EMBL" id="JABXJJ020000018">
    <property type="protein sequence ID" value="MDI5970827.1"/>
    <property type="molecule type" value="Genomic_DNA"/>
</dbReference>
<comment type="caution">
    <text evidence="8">The sequence shown here is derived from an EMBL/GenBank/DDBJ whole genome shotgun (WGS) entry which is preliminary data.</text>
</comment>
<dbReference type="SUPFAM" id="SSF53335">
    <property type="entry name" value="S-adenosyl-L-methionine-dependent methyltransferases"/>
    <property type="match status" value="1"/>
</dbReference>
<dbReference type="CDD" id="cd02440">
    <property type="entry name" value="AdoMet_MTases"/>
    <property type="match status" value="1"/>
</dbReference>
<dbReference type="InterPro" id="IPR012818">
    <property type="entry name" value="CbiE"/>
</dbReference>
<dbReference type="PANTHER" id="PTHR43182:SF1">
    <property type="entry name" value="COBALT-PRECORRIN-7 C(5)-METHYLTRANSFERASE"/>
    <property type="match status" value="1"/>
</dbReference>
<dbReference type="InterPro" id="IPR035996">
    <property type="entry name" value="4pyrrol_Methylase_sf"/>
</dbReference>
<evidence type="ECO:0000256" key="2">
    <source>
        <dbReference type="ARBA" id="ARBA00022573"/>
    </source>
</evidence>
<comment type="pathway">
    <text evidence="1">Cofactor biosynthesis; adenosylcobalamin biosynthesis.</text>
</comment>
<gene>
    <name evidence="8" type="primary">cbiE</name>
    <name evidence="7" type="ORF">POF43_028495</name>
    <name evidence="8" type="ORF">POF50_016000</name>
</gene>
<dbReference type="InterPro" id="IPR050714">
    <property type="entry name" value="Cobalamin_biosynth_MTase"/>
</dbReference>
<dbReference type="Pfam" id="PF00590">
    <property type="entry name" value="TP_methylase"/>
    <property type="match status" value="1"/>
</dbReference>
<accession>A0AA90K9F0</accession>
<organism evidence="8">
    <name type="scientific">Streptantibioticus silvisoli</name>
    <dbReference type="NCBI Taxonomy" id="2705255"/>
    <lineage>
        <taxon>Bacteria</taxon>
        <taxon>Bacillati</taxon>
        <taxon>Actinomycetota</taxon>
        <taxon>Actinomycetes</taxon>
        <taxon>Kitasatosporales</taxon>
        <taxon>Streptomycetaceae</taxon>
        <taxon>Streptantibioticus</taxon>
    </lineage>
</organism>
<dbReference type="Pfam" id="PF03602">
    <property type="entry name" value="Cons_hypoth95"/>
    <property type="match status" value="1"/>
</dbReference>
<evidence type="ECO:0000313" key="9">
    <source>
        <dbReference type="Proteomes" id="UP001156398"/>
    </source>
</evidence>
<dbReference type="EMBL" id="JAAGKO020000056">
    <property type="protein sequence ID" value="MDI5966621.1"/>
    <property type="molecule type" value="Genomic_DNA"/>
</dbReference>
<evidence type="ECO:0000256" key="5">
    <source>
        <dbReference type="ARBA" id="ARBA00022691"/>
    </source>
</evidence>
<dbReference type="GO" id="GO:0009236">
    <property type="term" value="P:cobalamin biosynthetic process"/>
    <property type="evidence" value="ECO:0007669"/>
    <property type="project" value="UniProtKB-KW"/>
</dbReference>
<protein>
    <submittedName>
        <fullName evidence="8">Precorrin-6y C5,15-methyltransferase (Decarboxylating) subunit CbiE</fullName>
    </submittedName>
</protein>
<dbReference type="AlphaFoldDB" id="A0AA90K9F0"/>
<dbReference type="PIRSF" id="PIRSF036428">
    <property type="entry name" value="CobL"/>
    <property type="match status" value="1"/>
</dbReference>
<evidence type="ECO:0000313" key="7">
    <source>
        <dbReference type="EMBL" id="MDI5966621.1"/>
    </source>
</evidence>
<dbReference type="Proteomes" id="UP001156398">
    <property type="component" value="Unassembled WGS sequence"/>
</dbReference>
<dbReference type="InterPro" id="IPR000878">
    <property type="entry name" value="4pyrrol_Mease"/>
</dbReference>
<keyword evidence="9" id="KW-1185">Reference proteome</keyword>
<dbReference type="InterPro" id="IPR006365">
    <property type="entry name" value="Cbl_synth_CobL"/>
</dbReference>
<evidence type="ECO:0000256" key="4">
    <source>
        <dbReference type="ARBA" id="ARBA00022679"/>
    </source>
</evidence>
<dbReference type="GO" id="GO:0008276">
    <property type="term" value="F:protein methyltransferase activity"/>
    <property type="evidence" value="ECO:0007669"/>
    <property type="project" value="InterPro"/>
</dbReference>
<dbReference type="InterPro" id="IPR029063">
    <property type="entry name" value="SAM-dependent_MTases_sf"/>
</dbReference>
<reference evidence="8 9" key="1">
    <citation type="submission" date="2023-05" db="EMBL/GenBank/DDBJ databases">
        <title>Streptantibioticus silvisoli sp. nov., acidotolerant actinomycetes 1 from pine litter.</title>
        <authorList>
            <person name="Swiecimska M."/>
            <person name="Golinska P."/>
            <person name="Sangal V."/>
            <person name="Wachnowicz B."/>
            <person name="Goodfellow M."/>
        </authorList>
    </citation>
    <scope>NUCLEOTIDE SEQUENCE</scope>
    <source>
        <strain evidence="8">SL13</strain>
        <strain evidence="7 9">SL54</strain>
    </source>
</reference>
<dbReference type="CDD" id="cd11644">
    <property type="entry name" value="Precorrin-6Y-MT"/>
    <property type="match status" value="1"/>
</dbReference>